<dbReference type="EMBL" id="JACVVK020000294">
    <property type="protein sequence ID" value="KAK7479854.1"/>
    <property type="molecule type" value="Genomic_DNA"/>
</dbReference>
<dbReference type="Proteomes" id="UP001519460">
    <property type="component" value="Unassembled WGS sequence"/>
</dbReference>
<sequence length="126" mass="13394">MRVSDRLRQSRECGQFWLELDSFGGNATYFGNVHTPDDDGSEVAVVVCSQTYTGESVAVGIALRKVNSDSAASVRRVWRSRTGIRPSLPSAELDTGRCLGNVLSPLVALAQSSCISSAQPEDSASG</sequence>
<organism evidence="1 2">
    <name type="scientific">Batillaria attramentaria</name>
    <dbReference type="NCBI Taxonomy" id="370345"/>
    <lineage>
        <taxon>Eukaryota</taxon>
        <taxon>Metazoa</taxon>
        <taxon>Spiralia</taxon>
        <taxon>Lophotrochozoa</taxon>
        <taxon>Mollusca</taxon>
        <taxon>Gastropoda</taxon>
        <taxon>Caenogastropoda</taxon>
        <taxon>Sorbeoconcha</taxon>
        <taxon>Cerithioidea</taxon>
        <taxon>Batillariidae</taxon>
        <taxon>Batillaria</taxon>
    </lineage>
</organism>
<accession>A0ABD0JXX8</accession>
<name>A0ABD0JXX8_9CAEN</name>
<proteinExistence type="predicted"/>
<dbReference type="AlphaFoldDB" id="A0ABD0JXX8"/>
<evidence type="ECO:0000313" key="1">
    <source>
        <dbReference type="EMBL" id="KAK7479854.1"/>
    </source>
</evidence>
<protein>
    <submittedName>
        <fullName evidence="1">Uncharacterized protein</fullName>
    </submittedName>
</protein>
<evidence type="ECO:0000313" key="2">
    <source>
        <dbReference type="Proteomes" id="UP001519460"/>
    </source>
</evidence>
<keyword evidence="2" id="KW-1185">Reference proteome</keyword>
<comment type="caution">
    <text evidence="1">The sequence shown here is derived from an EMBL/GenBank/DDBJ whole genome shotgun (WGS) entry which is preliminary data.</text>
</comment>
<reference evidence="1 2" key="1">
    <citation type="journal article" date="2023" name="Sci. Data">
        <title>Genome assembly of the Korean intertidal mud-creeper Batillaria attramentaria.</title>
        <authorList>
            <person name="Patra A.K."/>
            <person name="Ho P.T."/>
            <person name="Jun S."/>
            <person name="Lee S.J."/>
            <person name="Kim Y."/>
            <person name="Won Y.J."/>
        </authorList>
    </citation>
    <scope>NUCLEOTIDE SEQUENCE [LARGE SCALE GENOMIC DNA]</scope>
    <source>
        <strain evidence="1">Wonlab-2016</strain>
    </source>
</reference>
<gene>
    <name evidence="1" type="ORF">BaRGS_00028934</name>
</gene>